<dbReference type="InterPro" id="IPR013288">
    <property type="entry name" value="Cyt_c_oxidase_su4"/>
</dbReference>
<feature type="signal peptide" evidence="11">
    <location>
        <begin position="1"/>
        <end position="18"/>
    </location>
</feature>
<organism evidence="12 13">
    <name type="scientific">Myripristis murdjan</name>
    <name type="common">pinecone soldierfish</name>
    <dbReference type="NCBI Taxonomy" id="586833"/>
    <lineage>
        <taxon>Eukaryota</taxon>
        <taxon>Metazoa</taxon>
        <taxon>Chordata</taxon>
        <taxon>Craniata</taxon>
        <taxon>Vertebrata</taxon>
        <taxon>Euteleostomi</taxon>
        <taxon>Actinopterygii</taxon>
        <taxon>Neopterygii</taxon>
        <taxon>Teleostei</taxon>
        <taxon>Neoteleostei</taxon>
        <taxon>Acanthomorphata</taxon>
        <taxon>Holocentriformes</taxon>
        <taxon>Holocentridae</taxon>
        <taxon>Myripristis</taxon>
    </lineage>
</organism>
<dbReference type="SUPFAM" id="SSF81406">
    <property type="entry name" value="Mitochondrial cytochrome c oxidase subunit IV"/>
    <property type="match status" value="1"/>
</dbReference>
<keyword evidence="11" id="KW-0732">Signal</keyword>
<dbReference type="Ensembl" id="ENSMMDT00005011361.1">
    <property type="protein sequence ID" value="ENSMMDP00005011024.1"/>
    <property type="gene ID" value="ENSMMDG00005005943.1"/>
</dbReference>
<keyword evidence="7" id="KW-1133">Transmembrane helix</keyword>
<reference evidence="12" key="1">
    <citation type="submission" date="2019-06" db="EMBL/GenBank/DDBJ databases">
        <authorList>
            <consortium name="Wellcome Sanger Institute Data Sharing"/>
        </authorList>
    </citation>
    <scope>NUCLEOTIDE SEQUENCE [LARGE SCALE GENOMIC DNA]</scope>
</reference>
<evidence type="ECO:0000256" key="8">
    <source>
        <dbReference type="ARBA" id="ARBA00023128"/>
    </source>
</evidence>
<evidence type="ECO:0000256" key="11">
    <source>
        <dbReference type="SAM" id="SignalP"/>
    </source>
</evidence>
<accession>A0A667XEU8</accession>
<dbReference type="Proteomes" id="UP000472263">
    <property type="component" value="Chromosome 20"/>
</dbReference>
<comment type="pathway">
    <text evidence="2 10">Energy metabolism; oxidative phosphorylation.</text>
</comment>
<evidence type="ECO:0000256" key="9">
    <source>
        <dbReference type="ARBA" id="ARBA00023136"/>
    </source>
</evidence>
<dbReference type="FunFam" id="1.10.442.10:FF:000001">
    <property type="entry name" value="Cytochrome c oxidase subunit 4 isoform 1"/>
    <property type="match status" value="1"/>
</dbReference>
<name>A0A667XEU8_9TELE</name>
<evidence type="ECO:0000256" key="2">
    <source>
        <dbReference type="ARBA" id="ARBA00004673"/>
    </source>
</evidence>
<comment type="function">
    <text evidence="10">Component of the cytochrome c oxidase, the last enzyme in the mitochondrial electron transport chain which drives oxidative phosphorylation.</text>
</comment>
<evidence type="ECO:0000256" key="10">
    <source>
        <dbReference type="RuleBase" id="RU367145"/>
    </source>
</evidence>
<evidence type="ECO:0000256" key="3">
    <source>
        <dbReference type="ARBA" id="ARBA00008135"/>
    </source>
</evidence>
<dbReference type="GO" id="GO:0005743">
    <property type="term" value="C:mitochondrial inner membrane"/>
    <property type="evidence" value="ECO:0007669"/>
    <property type="project" value="UniProtKB-SubCell"/>
</dbReference>
<keyword evidence="5" id="KW-0812">Transmembrane</keyword>
<dbReference type="PANTHER" id="PTHR10707">
    <property type="entry name" value="CYTOCHROME C OXIDASE SUBUNIT IV"/>
    <property type="match status" value="1"/>
</dbReference>
<evidence type="ECO:0000313" key="12">
    <source>
        <dbReference type="Ensembl" id="ENSMMDP00005011024.1"/>
    </source>
</evidence>
<proteinExistence type="inferred from homology"/>
<dbReference type="PRINTS" id="PR01873">
    <property type="entry name" value="CYTCOXIDASE4"/>
</dbReference>
<comment type="subunit">
    <text evidence="4">Component of the cytochrome c oxidase (complex IV, CIV), a multisubunit enzyme composed of 14 subunits. The complex is composed of a catalytic core of 3 subunits MT-CO1, MT-CO2 and MT-CO3, encoded in the mitochondrial DNA, and 11 supernumerary subunits COX4I, COX5A, COX5B, COX6A, COX6B, COX6C, COX7A, COX7B, COX7C, COX8 and NDUFA4, which are encoded in the nuclear genome. The complex exists as a monomer or a dimer and forms supercomplexes (SCs) in the inner mitochondrial membrane with NADH-ubiquinone oxidoreductase (complex I, CI) and ubiquinol-cytochrome c oxidoreductase (cytochrome b-c1 complex, complex III, CIII), resulting in different assemblies (supercomplex SCI(1)III(2)IV(1) and megacomplex MCI(2)III(2)IV(2)).</text>
</comment>
<protein>
    <recommendedName>
        <fullName evidence="10">Cytochrome c oxidase subunit 4</fullName>
    </recommendedName>
</protein>
<sequence length="166" mass="19365">SLLLLLLLLLSLLSLLLLIELMRGGALLLGSTYVLDCSLPQYNCRLDTPLPDVPFVRELTNQQRALKEKEKGDWRSLTKEEKLALYRLTHQFSYAEMRQGSSEWKTVLGEWLLRRHGNSLGLVYGPVPRTLTPDWTEKQTQRMIDMRVNPVHGFSAHWDYDRKQWK</sequence>
<reference evidence="12" key="2">
    <citation type="submission" date="2025-08" db="UniProtKB">
        <authorList>
            <consortium name="Ensembl"/>
        </authorList>
    </citation>
    <scope>IDENTIFICATION</scope>
</reference>
<dbReference type="AlphaFoldDB" id="A0A667XEU8"/>
<dbReference type="Pfam" id="PF02936">
    <property type="entry name" value="COX4"/>
    <property type="match status" value="1"/>
</dbReference>
<comment type="similarity">
    <text evidence="3 10">Belongs to the cytochrome c oxidase IV family.</text>
</comment>
<evidence type="ECO:0000256" key="7">
    <source>
        <dbReference type="ARBA" id="ARBA00022989"/>
    </source>
</evidence>
<keyword evidence="6 10" id="KW-0999">Mitochondrion inner membrane</keyword>
<dbReference type="GO" id="GO:0045277">
    <property type="term" value="C:respiratory chain complex IV"/>
    <property type="evidence" value="ECO:0007669"/>
    <property type="project" value="InterPro"/>
</dbReference>
<reference evidence="12" key="3">
    <citation type="submission" date="2025-09" db="UniProtKB">
        <authorList>
            <consortium name="Ensembl"/>
        </authorList>
    </citation>
    <scope>IDENTIFICATION</scope>
</reference>
<evidence type="ECO:0000256" key="5">
    <source>
        <dbReference type="ARBA" id="ARBA00022692"/>
    </source>
</evidence>
<dbReference type="InterPro" id="IPR036639">
    <property type="entry name" value="Cyt_c_oxidase_su4_sf"/>
</dbReference>
<feature type="chain" id="PRO_5025421908" description="Cytochrome c oxidase subunit 4" evidence="11">
    <location>
        <begin position="19"/>
        <end position="166"/>
    </location>
</feature>
<keyword evidence="13" id="KW-1185">Reference proteome</keyword>
<dbReference type="GO" id="GO:0006123">
    <property type="term" value="P:mitochondrial electron transport, cytochrome c to oxygen"/>
    <property type="evidence" value="ECO:0007669"/>
    <property type="project" value="InterPro"/>
</dbReference>
<dbReference type="Gene3D" id="1.10.442.10">
    <property type="entry name" value="Cytochrome c oxidase subunit IV"/>
    <property type="match status" value="1"/>
</dbReference>
<comment type="subcellular location">
    <subcellularLocation>
        <location evidence="1 10">Mitochondrion inner membrane</location>
        <topology evidence="1 10">Single-pass membrane protein</topology>
    </subcellularLocation>
</comment>
<dbReference type="CDD" id="cd00922">
    <property type="entry name" value="Cyt_c_Oxidase_IV"/>
    <property type="match status" value="1"/>
</dbReference>
<dbReference type="PANTHER" id="PTHR10707:SF13">
    <property type="entry name" value="CYTOCHROME C OXIDASE SUBUNIT 4"/>
    <property type="match status" value="1"/>
</dbReference>
<evidence type="ECO:0000256" key="4">
    <source>
        <dbReference type="ARBA" id="ARBA00011485"/>
    </source>
</evidence>
<dbReference type="UniPathway" id="UPA00705"/>
<dbReference type="GeneTree" id="ENSGT00390000002407"/>
<evidence type="ECO:0000256" key="6">
    <source>
        <dbReference type="ARBA" id="ARBA00022792"/>
    </source>
</evidence>
<keyword evidence="8 10" id="KW-0496">Mitochondrion</keyword>
<dbReference type="InterPro" id="IPR004203">
    <property type="entry name" value="Cyt_c_oxidase_su4_fam"/>
</dbReference>
<evidence type="ECO:0000313" key="13">
    <source>
        <dbReference type="Proteomes" id="UP000472263"/>
    </source>
</evidence>
<keyword evidence="9" id="KW-0472">Membrane</keyword>
<evidence type="ECO:0000256" key="1">
    <source>
        <dbReference type="ARBA" id="ARBA00004434"/>
    </source>
</evidence>